<sequence length="104" mass="11997">MNAVLRVKDNRLTRQYYIMYITGQRSDQFIKDVSKATLNFKIIKDFAVEGSFYQRIAIINKNASGFDKSKSGLYLQQMESVIEQEAVVDAENNIEELLSRIPLN</sequence>
<evidence type="ECO:0000313" key="1">
    <source>
        <dbReference type="EMBL" id="RAI73229.1"/>
    </source>
</evidence>
<protein>
    <submittedName>
        <fullName evidence="1">Uncharacterized protein</fullName>
    </submittedName>
</protein>
<dbReference type="RefSeq" id="WP_111340111.1">
    <property type="nucleotide sequence ID" value="NZ_WPIM01000001.1"/>
</dbReference>
<reference evidence="1 2" key="1">
    <citation type="submission" date="2018-06" db="EMBL/GenBank/DDBJ databases">
        <title>Spirosoma sp. HMF3257 Genome sequencing and assembly.</title>
        <authorList>
            <person name="Kang H."/>
            <person name="Cha I."/>
            <person name="Kim H."/>
            <person name="Kang J."/>
            <person name="Joh K."/>
        </authorList>
    </citation>
    <scope>NUCLEOTIDE SEQUENCE [LARGE SCALE GENOMIC DNA]</scope>
    <source>
        <strain evidence="1 2">HMF3257</strain>
    </source>
</reference>
<gene>
    <name evidence="1" type="ORF">HMF3257_00205</name>
</gene>
<name>A0A327NG42_9BACT</name>
<comment type="caution">
    <text evidence="1">The sequence shown here is derived from an EMBL/GenBank/DDBJ whole genome shotgun (WGS) entry which is preliminary data.</text>
</comment>
<dbReference type="EMBL" id="QLII01000001">
    <property type="protein sequence ID" value="RAI73229.1"/>
    <property type="molecule type" value="Genomic_DNA"/>
</dbReference>
<dbReference type="AlphaFoldDB" id="A0A327NG42"/>
<proteinExistence type="predicted"/>
<organism evidence="1 2">
    <name type="scientific">Spirosoma telluris</name>
    <dbReference type="NCBI Taxonomy" id="2183553"/>
    <lineage>
        <taxon>Bacteria</taxon>
        <taxon>Pseudomonadati</taxon>
        <taxon>Bacteroidota</taxon>
        <taxon>Cytophagia</taxon>
        <taxon>Cytophagales</taxon>
        <taxon>Cytophagaceae</taxon>
        <taxon>Spirosoma</taxon>
    </lineage>
</organism>
<dbReference type="Proteomes" id="UP000249016">
    <property type="component" value="Unassembled WGS sequence"/>
</dbReference>
<evidence type="ECO:0000313" key="2">
    <source>
        <dbReference type="Proteomes" id="UP000249016"/>
    </source>
</evidence>
<keyword evidence="2" id="KW-1185">Reference proteome</keyword>
<accession>A0A327NG42</accession>